<name>A0A0A8ZVU4_ARUDO</name>
<reference evidence="1" key="2">
    <citation type="journal article" date="2015" name="Data Brief">
        <title>Shoot transcriptome of the giant reed, Arundo donax.</title>
        <authorList>
            <person name="Barrero R.A."/>
            <person name="Guerrero F.D."/>
            <person name="Moolhuijzen P."/>
            <person name="Goolsby J.A."/>
            <person name="Tidwell J."/>
            <person name="Bellgard S.E."/>
            <person name="Bellgard M.I."/>
        </authorList>
    </citation>
    <scope>NUCLEOTIDE SEQUENCE</scope>
    <source>
        <tissue evidence="1">Shoot tissue taken approximately 20 cm above the soil surface</tissue>
    </source>
</reference>
<protein>
    <submittedName>
        <fullName evidence="1">Uncharacterized protein</fullName>
    </submittedName>
</protein>
<proteinExistence type="predicted"/>
<reference evidence="1" key="1">
    <citation type="submission" date="2014-09" db="EMBL/GenBank/DDBJ databases">
        <authorList>
            <person name="Magalhaes I.L.F."/>
            <person name="Oliveira U."/>
            <person name="Santos F.R."/>
            <person name="Vidigal T.H.D.A."/>
            <person name="Brescovit A.D."/>
            <person name="Santos A.J."/>
        </authorList>
    </citation>
    <scope>NUCLEOTIDE SEQUENCE</scope>
    <source>
        <tissue evidence="1">Shoot tissue taken approximately 20 cm above the soil surface</tissue>
    </source>
</reference>
<accession>A0A0A8ZVU4</accession>
<evidence type="ECO:0000313" key="1">
    <source>
        <dbReference type="EMBL" id="JAD38912.1"/>
    </source>
</evidence>
<dbReference type="EMBL" id="GBRH01258983">
    <property type="protein sequence ID" value="JAD38912.1"/>
    <property type="molecule type" value="Transcribed_RNA"/>
</dbReference>
<sequence>MSWLFLPTTCVPDVVLNANACDALSDLLAAAI</sequence>
<organism evidence="1">
    <name type="scientific">Arundo donax</name>
    <name type="common">Giant reed</name>
    <name type="synonym">Donax arundinaceus</name>
    <dbReference type="NCBI Taxonomy" id="35708"/>
    <lineage>
        <taxon>Eukaryota</taxon>
        <taxon>Viridiplantae</taxon>
        <taxon>Streptophyta</taxon>
        <taxon>Embryophyta</taxon>
        <taxon>Tracheophyta</taxon>
        <taxon>Spermatophyta</taxon>
        <taxon>Magnoliopsida</taxon>
        <taxon>Liliopsida</taxon>
        <taxon>Poales</taxon>
        <taxon>Poaceae</taxon>
        <taxon>PACMAD clade</taxon>
        <taxon>Arundinoideae</taxon>
        <taxon>Arundineae</taxon>
        <taxon>Arundo</taxon>
    </lineage>
</organism>
<dbReference type="AlphaFoldDB" id="A0A0A8ZVU4"/>